<organism evidence="2 3">
    <name type="scientific">Streptomyces phage Sycamore</name>
    <dbReference type="NCBI Taxonomy" id="2767589"/>
    <lineage>
        <taxon>Viruses</taxon>
        <taxon>Duplodnaviria</taxon>
        <taxon>Heunggongvirae</taxon>
        <taxon>Uroviricota</taxon>
        <taxon>Caudoviricetes</taxon>
        <taxon>Colingsworthviridae</taxon>
        <taxon>Sycamorevirus</taxon>
        <taxon>Sycamorevirus sycamore</taxon>
    </lineage>
</organism>
<dbReference type="InterPro" id="IPR058154">
    <property type="entry name" value="Bxb1_TTP-like"/>
</dbReference>
<accession>A0A873WDT7</accession>
<feature type="region of interest" description="Disordered" evidence="1">
    <location>
        <begin position="55"/>
        <end position="76"/>
    </location>
</feature>
<dbReference type="EMBL" id="MT701593">
    <property type="protein sequence ID" value="QPB09550.1"/>
    <property type="molecule type" value="Genomic_DNA"/>
</dbReference>
<sequence>MALDNTQVVVPGTGYVYLGIADDGAGTPTAKPTGSFDPLAPGTGWNSIGHTSLENGIEFGRDGDDPETLGSWQNPKLRTTNPDVTYTLSLAALQASKETYELYFGAGEGATVNGVFKIPAKPQAQSRALLIVIVDGEQMLPLYFPNVSLLGSDAIAMDPAALLEFPIKGTILSGATSGALGDIDAFVAPGPAAG</sequence>
<reference evidence="2" key="1">
    <citation type="submission" date="2020-07" db="EMBL/GenBank/DDBJ databases">
        <title>Complete genome sequence of Streptomyces phage Sycamore.</title>
        <authorList>
            <person name="Zhang X.-H."/>
            <person name="Rivera M."/>
            <person name="Marquez A."/>
            <person name="Clark J.D."/>
            <person name="Hernandez I."/>
            <person name="Liu M."/>
            <person name="Burrowes B.H."/>
        </authorList>
    </citation>
    <scope>NUCLEOTIDE SEQUENCE</scope>
</reference>
<dbReference type="Pfam" id="PF25681">
    <property type="entry name" value="Phage_TTP_17"/>
    <property type="match status" value="1"/>
</dbReference>
<evidence type="ECO:0000313" key="3">
    <source>
        <dbReference type="Proteomes" id="UP000663175"/>
    </source>
</evidence>
<protein>
    <submittedName>
        <fullName evidence="2">Major tail protein</fullName>
    </submittedName>
</protein>
<proteinExistence type="predicted"/>
<keyword evidence="3" id="KW-1185">Reference proteome</keyword>
<evidence type="ECO:0000313" key="2">
    <source>
        <dbReference type="EMBL" id="QPB09550.1"/>
    </source>
</evidence>
<dbReference type="Proteomes" id="UP000663175">
    <property type="component" value="Segment"/>
</dbReference>
<evidence type="ECO:0000256" key="1">
    <source>
        <dbReference type="SAM" id="MobiDB-lite"/>
    </source>
</evidence>
<name>A0A873WDT7_9CAUD</name>
<gene>
    <name evidence="2" type="ORF">CPT_Sycamore_010</name>
</gene>